<keyword evidence="2" id="KW-1185">Reference proteome</keyword>
<gene>
    <name evidence="1" type="ORF">MENTE1834_LOCUS28148</name>
</gene>
<evidence type="ECO:0000313" key="2">
    <source>
        <dbReference type="Proteomes" id="UP001497535"/>
    </source>
</evidence>
<dbReference type="Proteomes" id="UP001497535">
    <property type="component" value="Unassembled WGS sequence"/>
</dbReference>
<proteinExistence type="predicted"/>
<comment type="caution">
    <text evidence="1">The sequence shown here is derived from an EMBL/GenBank/DDBJ whole genome shotgun (WGS) entry which is preliminary data.</text>
</comment>
<accession>A0ACB0ZQS2</accession>
<organism evidence="1 2">
    <name type="scientific">Meloidogyne enterolobii</name>
    <name type="common">Root-knot nematode worm</name>
    <name type="synonym">Meloidogyne mayaguensis</name>
    <dbReference type="NCBI Taxonomy" id="390850"/>
    <lineage>
        <taxon>Eukaryota</taxon>
        <taxon>Metazoa</taxon>
        <taxon>Ecdysozoa</taxon>
        <taxon>Nematoda</taxon>
        <taxon>Chromadorea</taxon>
        <taxon>Rhabditida</taxon>
        <taxon>Tylenchina</taxon>
        <taxon>Tylenchomorpha</taxon>
        <taxon>Tylenchoidea</taxon>
        <taxon>Meloidogynidae</taxon>
        <taxon>Meloidogyninae</taxon>
        <taxon>Meloidogyne</taxon>
    </lineage>
</organism>
<sequence>MLRICVPSCPLSPPAPSCSSTFFKYFFIILPIPASCAARMFVHTENTLNIPFTPSNLFF</sequence>
<name>A0ACB0ZQS2_MELEN</name>
<protein>
    <submittedName>
        <fullName evidence="1">Uncharacterized protein</fullName>
    </submittedName>
</protein>
<reference evidence="1" key="1">
    <citation type="submission" date="2023-11" db="EMBL/GenBank/DDBJ databases">
        <authorList>
            <person name="Poullet M."/>
        </authorList>
    </citation>
    <scope>NUCLEOTIDE SEQUENCE</scope>
    <source>
        <strain evidence="1">E1834</strain>
    </source>
</reference>
<dbReference type="EMBL" id="CAVMJV010000043">
    <property type="protein sequence ID" value="CAK5080939.1"/>
    <property type="molecule type" value="Genomic_DNA"/>
</dbReference>
<evidence type="ECO:0000313" key="1">
    <source>
        <dbReference type="EMBL" id="CAK5080939.1"/>
    </source>
</evidence>